<keyword evidence="9" id="KW-1185">Reference proteome</keyword>
<name>L0H3E2_9GAMM</name>
<evidence type="ECO:0000256" key="1">
    <source>
        <dbReference type="ARBA" id="ARBA00004459"/>
    </source>
</evidence>
<feature type="region of interest" description="Disordered" evidence="7">
    <location>
        <begin position="33"/>
        <end position="63"/>
    </location>
</feature>
<evidence type="ECO:0000313" key="8">
    <source>
        <dbReference type="EMBL" id="AGA92104.1"/>
    </source>
</evidence>
<dbReference type="NCBIfam" id="NF047847">
    <property type="entry name" value="SS_mature_LptM"/>
    <property type="match status" value="1"/>
</dbReference>
<dbReference type="AlphaFoldDB" id="L0H3E2"/>
<evidence type="ECO:0000256" key="7">
    <source>
        <dbReference type="SAM" id="MobiDB-lite"/>
    </source>
</evidence>
<keyword evidence="6" id="KW-0449">Lipoprotein</keyword>
<dbReference type="EMBL" id="CP003051">
    <property type="protein sequence ID" value="AGA92104.1"/>
    <property type="molecule type" value="Genomic_DNA"/>
</dbReference>
<evidence type="ECO:0000256" key="6">
    <source>
        <dbReference type="ARBA" id="ARBA00023288"/>
    </source>
</evidence>
<dbReference type="InterPro" id="IPR032831">
    <property type="entry name" value="LptM_cons"/>
</dbReference>
<evidence type="ECO:0008006" key="10">
    <source>
        <dbReference type="Google" id="ProtNLM"/>
    </source>
</evidence>
<keyword evidence="2" id="KW-0732">Signal</keyword>
<dbReference type="RefSeq" id="WP_015282231.1">
    <property type="nucleotide sequence ID" value="NC_019940.1"/>
</dbReference>
<accession>L0H3E2</accession>
<protein>
    <recommendedName>
        <fullName evidence="10">Small periplasmic lipoprotein</fullName>
    </recommendedName>
</protein>
<organism evidence="8 9">
    <name type="scientific">Thioflavicoccus mobilis 8321</name>
    <dbReference type="NCBI Taxonomy" id="765912"/>
    <lineage>
        <taxon>Bacteria</taxon>
        <taxon>Pseudomonadati</taxon>
        <taxon>Pseudomonadota</taxon>
        <taxon>Gammaproteobacteria</taxon>
        <taxon>Chromatiales</taxon>
        <taxon>Chromatiaceae</taxon>
        <taxon>Thioflavicoccus</taxon>
    </lineage>
</organism>
<dbReference type="KEGG" id="tmb:Thimo_3439"/>
<reference evidence="8 9" key="1">
    <citation type="submission" date="2011-09" db="EMBL/GenBank/DDBJ databases">
        <title>Complete sequence of chromosome of Thioflavicoccus mobilis 8321.</title>
        <authorList>
            <consortium name="US DOE Joint Genome Institute"/>
            <person name="Lucas S."/>
            <person name="Han J."/>
            <person name="Lapidus A."/>
            <person name="Cheng J.-F."/>
            <person name="Goodwin L."/>
            <person name="Pitluck S."/>
            <person name="Peters L."/>
            <person name="Ovchinnikova G."/>
            <person name="Lu M."/>
            <person name="Detter J.C."/>
            <person name="Han C."/>
            <person name="Tapia R."/>
            <person name="Land M."/>
            <person name="Hauser L."/>
            <person name="Kyrpides N."/>
            <person name="Ivanova N."/>
            <person name="Pagani I."/>
            <person name="Vogl K."/>
            <person name="Liu Z."/>
            <person name="Imhoff J."/>
            <person name="Thiel V."/>
            <person name="Frigaard N.-U."/>
            <person name="Bryant D."/>
            <person name="Woyke T."/>
        </authorList>
    </citation>
    <scope>NUCLEOTIDE SEQUENCE [LARGE SCALE GENOMIC DNA]</scope>
    <source>
        <strain evidence="8 9">8321</strain>
    </source>
</reference>
<dbReference type="OrthoDB" id="8550022at2"/>
<dbReference type="PROSITE" id="PS51257">
    <property type="entry name" value="PROKAR_LIPOPROTEIN"/>
    <property type="match status" value="1"/>
</dbReference>
<evidence type="ECO:0000256" key="5">
    <source>
        <dbReference type="ARBA" id="ARBA00023237"/>
    </source>
</evidence>
<gene>
    <name evidence="8" type="ORF">Thimo_3439</name>
</gene>
<dbReference type="eggNOG" id="COG5567">
    <property type="taxonomic scope" value="Bacteria"/>
</dbReference>
<evidence type="ECO:0000256" key="4">
    <source>
        <dbReference type="ARBA" id="ARBA00023139"/>
    </source>
</evidence>
<keyword evidence="5" id="KW-0998">Cell outer membrane</keyword>
<keyword evidence="4" id="KW-0564">Palmitate</keyword>
<evidence type="ECO:0000256" key="3">
    <source>
        <dbReference type="ARBA" id="ARBA00023136"/>
    </source>
</evidence>
<dbReference type="Proteomes" id="UP000010816">
    <property type="component" value="Chromosome"/>
</dbReference>
<dbReference type="HOGENOM" id="CLU_206296_0_0_6"/>
<sequence length="63" mass="6557">MHCWARYLFIAVVTVLGLGSIVTACGQKGELYLPDPSENRGAPVGAADDVPSLPEPATDTTGQ</sequence>
<comment type="subcellular location">
    <subcellularLocation>
        <location evidence="1">Cell outer membrane</location>
        <topology evidence="1">Lipid-anchor</topology>
    </subcellularLocation>
</comment>
<evidence type="ECO:0000256" key="2">
    <source>
        <dbReference type="ARBA" id="ARBA00022729"/>
    </source>
</evidence>
<dbReference type="STRING" id="765912.Thimo_3439"/>
<evidence type="ECO:0000313" key="9">
    <source>
        <dbReference type="Proteomes" id="UP000010816"/>
    </source>
</evidence>
<keyword evidence="3" id="KW-0472">Membrane</keyword>
<proteinExistence type="predicted"/>